<gene>
    <name evidence="3" type="ORF">DC28_06490</name>
</gene>
<dbReference type="eggNOG" id="COG0574">
    <property type="taxonomic scope" value="Bacteria"/>
</dbReference>
<dbReference type="RefSeq" id="WP_052078541.1">
    <property type="nucleotide sequence ID" value="NZ_JNUP01000049.1"/>
</dbReference>
<dbReference type="SUPFAM" id="SSF56059">
    <property type="entry name" value="Glutathione synthetase ATP-binding domain-like"/>
    <property type="match status" value="1"/>
</dbReference>
<evidence type="ECO:0000313" key="3">
    <source>
        <dbReference type="EMBL" id="KGE72693.1"/>
    </source>
</evidence>
<dbReference type="GO" id="GO:0016301">
    <property type="term" value="F:kinase activity"/>
    <property type="evidence" value="ECO:0007669"/>
    <property type="project" value="InterPro"/>
</dbReference>
<organism evidence="3 4">
    <name type="scientific">Spirochaeta lutea</name>
    <dbReference type="NCBI Taxonomy" id="1480694"/>
    <lineage>
        <taxon>Bacteria</taxon>
        <taxon>Pseudomonadati</taxon>
        <taxon>Spirochaetota</taxon>
        <taxon>Spirochaetia</taxon>
        <taxon>Spirochaetales</taxon>
        <taxon>Spirochaetaceae</taxon>
        <taxon>Spirochaeta</taxon>
    </lineage>
</organism>
<feature type="domain" description="Pyruvate phosphate dikinase AMP/ATP-binding" evidence="2">
    <location>
        <begin position="349"/>
        <end position="726"/>
    </location>
</feature>
<dbReference type="STRING" id="1480694.DC28_06490"/>
<evidence type="ECO:0000259" key="2">
    <source>
        <dbReference type="Pfam" id="PF01326"/>
    </source>
</evidence>
<proteinExistence type="predicted"/>
<protein>
    <recommendedName>
        <fullName evidence="2">Pyruvate phosphate dikinase AMP/ATP-binding domain-containing protein</fullName>
    </recommendedName>
</protein>
<sequence length="933" mass="104979">MSMILNQDFPSGDPGIDTVSGGLKIGDNVVWRTESLALYRRCCRALAVQGREHGMAMVYFRFANHPPLFALEQDDQGGWMVAGEFSHAVEVIQTHPERGFEDFITQIHRVISRKGEGGIYFFDSLSDLQNIYYSDRMIGSFFRLTCPYLRRLKTIAYFCLDWFVHSNHALTPIRRTTQLWIDGFVHRGQFYLQPIKTLGGKGGLYRWARRSSEEVGISGDPGGDSEGPDRGDTAAVPVQNSAEQSAVRSALGWQGVPSAAYRQVDVWDSVFLRLKDLLQAGESPKNTESAPQGEGPSTPDTEEQIRELHRITTRMMLTNDPSMEELALAEISPRDIVSIWQRMVGTGFIGGKALGMLLARAILRNARSRIQDYLEEHDSFYIGSDVFYTFLVDNDCWWDRQDQRSPEYYLRKNESLAQRILQGSFPQDVVNAFQDLLEYFAGSPIIVRSSSLLEDNFGNAFAGKYESIFCANQGSLPDRLEEFLNAVRRIYAGTMSREALEYRRDRGVLEKDEQMALLVQRVSGTRRGDIFYPDLAGTVLSWNPYVWHQDIDPGTGMARMVIGLGTRAVEQVGDDHPWIVSLGSPHRRLEEGRKRQHQQMMDCINLDLGRFETRSIALELLPPRLVRRDWRRRRVLREMGLPESQAVEVSLDAILSSREDSLIPLLREAASRLSRAYGVQVELEFAAQWGPGQENPPENGRTPEQAQADDLPGSLRINLLQCRPFQLRLPAGESLSRPELVKHDPRIIIHAKGPVIGVGRSMAISHIIYVDPQGYSRLDEGRRYALGQAIGRLMHGLPAGHTTLLLGPGRWGTSTPAMGVPVSFRDIKGASVIAEMDWMHEGLSPELSLGTHFFHEMVEADLLFIGLRRSDKDCVINLEWFREQMAGCRDGDDGLGGFECLYCLPCGSQPRGIVLFADPIGQEVLLYQDQPPS</sequence>
<feature type="region of interest" description="Disordered" evidence="1">
    <location>
        <begin position="689"/>
        <end position="708"/>
    </location>
</feature>
<dbReference type="InterPro" id="IPR002192">
    <property type="entry name" value="PPDK_AMP/ATP-bd"/>
</dbReference>
<evidence type="ECO:0000256" key="1">
    <source>
        <dbReference type="SAM" id="MobiDB-lite"/>
    </source>
</evidence>
<dbReference type="Proteomes" id="UP000029692">
    <property type="component" value="Unassembled WGS sequence"/>
</dbReference>
<dbReference type="GO" id="GO:0005524">
    <property type="term" value="F:ATP binding"/>
    <property type="evidence" value="ECO:0007669"/>
    <property type="project" value="InterPro"/>
</dbReference>
<dbReference type="Pfam" id="PF01326">
    <property type="entry name" value="PPDK_N"/>
    <property type="match status" value="1"/>
</dbReference>
<dbReference type="Gene3D" id="3.30.1490.20">
    <property type="entry name" value="ATP-grasp fold, A domain"/>
    <property type="match status" value="1"/>
</dbReference>
<accession>A0A098QZ29</accession>
<name>A0A098QZ29_9SPIO</name>
<dbReference type="AlphaFoldDB" id="A0A098QZ29"/>
<keyword evidence="4" id="KW-1185">Reference proteome</keyword>
<reference evidence="3 4" key="1">
    <citation type="submission" date="2014-05" db="EMBL/GenBank/DDBJ databases">
        <title>De novo Genome Sequence of Spirocheata sp.</title>
        <authorList>
            <person name="Shivani Y."/>
            <person name="Subhash Y."/>
            <person name="Tushar L."/>
            <person name="Sasikala C."/>
            <person name="Ramana C.V."/>
        </authorList>
    </citation>
    <scope>NUCLEOTIDE SEQUENCE [LARGE SCALE GENOMIC DNA]</scope>
    <source>
        <strain evidence="3 4">JC230</strain>
    </source>
</reference>
<dbReference type="OrthoDB" id="9812167at2"/>
<dbReference type="InterPro" id="IPR013815">
    <property type="entry name" value="ATP_grasp_subdomain_1"/>
</dbReference>
<comment type="caution">
    <text evidence="3">The sequence shown here is derived from an EMBL/GenBank/DDBJ whole genome shotgun (WGS) entry which is preliminary data.</text>
</comment>
<feature type="region of interest" description="Disordered" evidence="1">
    <location>
        <begin position="214"/>
        <end position="241"/>
    </location>
</feature>
<feature type="region of interest" description="Disordered" evidence="1">
    <location>
        <begin position="282"/>
        <end position="303"/>
    </location>
</feature>
<dbReference type="EMBL" id="JNUP01000049">
    <property type="protein sequence ID" value="KGE72693.1"/>
    <property type="molecule type" value="Genomic_DNA"/>
</dbReference>
<evidence type="ECO:0000313" key="4">
    <source>
        <dbReference type="Proteomes" id="UP000029692"/>
    </source>
</evidence>